<dbReference type="InParanoid" id="E9GDI6"/>
<dbReference type="Proteomes" id="UP000000305">
    <property type="component" value="Unassembled WGS sequence"/>
</dbReference>
<protein>
    <submittedName>
        <fullName evidence="2">Uncharacterized protein</fullName>
    </submittedName>
</protein>
<evidence type="ECO:0000313" key="3">
    <source>
        <dbReference type="Proteomes" id="UP000000305"/>
    </source>
</evidence>
<proteinExistence type="predicted"/>
<dbReference type="EMBL" id="GL732540">
    <property type="protein sequence ID" value="EFX82088.1"/>
    <property type="molecule type" value="Genomic_DNA"/>
</dbReference>
<reference evidence="2 3" key="1">
    <citation type="journal article" date="2011" name="Science">
        <title>The ecoresponsive genome of Daphnia pulex.</title>
        <authorList>
            <person name="Colbourne J.K."/>
            <person name="Pfrender M.E."/>
            <person name="Gilbert D."/>
            <person name="Thomas W.K."/>
            <person name="Tucker A."/>
            <person name="Oakley T.H."/>
            <person name="Tokishita S."/>
            <person name="Aerts A."/>
            <person name="Arnold G.J."/>
            <person name="Basu M.K."/>
            <person name="Bauer D.J."/>
            <person name="Caceres C.E."/>
            <person name="Carmel L."/>
            <person name="Casola C."/>
            <person name="Choi J.H."/>
            <person name="Detter J.C."/>
            <person name="Dong Q."/>
            <person name="Dusheyko S."/>
            <person name="Eads B.D."/>
            <person name="Frohlich T."/>
            <person name="Geiler-Samerotte K.A."/>
            <person name="Gerlach D."/>
            <person name="Hatcher P."/>
            <person name="Jogdeo S."/>
            <person name="Krijgsveld J."/>
            <person name="Kriventseva E.V."/>
            <person name="Kultz D."/>
            <person name="Laforsch C."/>
            <person name="Lindquist E."/>
            <person name="Lopez J."/>
            <person name="Manak J.R."/>
            <person name="Muller J."/>
            <person name="Pangilinan J."/>
            <person name="Patwardhan R.P."/>
            <person name="Pitluck S."/>
            <person name="Pritham E.J."/>
            <person name="Rechtsteiner A."/>
            <person name="Rho M."/>
            <person name="Rogozin I.B."/>
            <person name="Sakarya O."/>
            <person name="Salamov A."/>
            <person name="Schaack S."/>
            <person name="Shapiro H."/>
            <person name="Shiga Y."/>
            <person name="Skalitzky C."/>
            <person name="Smith Z."/>
            <person name="Souvorov A."/>
            <person name="Sung W."/>
            <person name="Tang Z."/>
            <person name="Tsuchiya D."/>
            <person name="Tu H."/>
            <person name="Vos H."/>
            <person name="Wang M."/>
            <person name="Wolf Y.I."/>
            <person name="Yamagata H."/>
            <person name="Yamada T."/>
            <person name="Ye Y."/>
            <person name="Shaw J.R."/>
            <person name="Andrews J."/>
            <person name="Crease T.J."/>
            <person name="Tang H."/>
            <person name="Lucas S.M."/>
            <person name="Robertson H.M."/>
            <person name="Bork P."/>
            <person name="Koonin E.V."/>
            <person name="Zdobnov E.M."/>
            <person name="Grigoriev I.V."/>
            <person name="Lynch M."/>
            <person name="Boore J.L."/>
        </authorList>
    </citation>
    <scope>NUCLEOTIDE SEQUENCE [LARGE SCALE GENOMIC DNA]</scope>
</reference>
<dbReference type="AlphaFoldDB" id="E9GDI6"/>
<dbReference type="HOGENOM" id="CLU_2838483_0_0_1"/>
<dbReference type="OrthoDB" id="10432237at2759"/>
<sequence>MASIYNEEDEEGQEIIPDNSAYNQLWQRALDVEEVVQRILQEHALPINDDELEHAEEAQEEEEDRMK</sequence>
<name>E9GDI6_DAPPU</name>
<evidence type="ECO:0000256" key="1">
    <source>
        <dbReference type="SAM" id="MobiDB-lite"/>
    </source>
</evidence>
<keyword evidence="3" id="KW-1185">Reference proteome</keyword>
<evidence type="ECO:0000313" key="2">
    <source>
        <dbReference type="EMBL" id="EFX82088.1"/>
    </source>
</evidence>
<dbReference type="KEGG" id="dpx:DAPPUDRAFT_241144"/>
<feature type="compositionally biased region" description="Acidic residues" evidence="1">
    <location>
        <begin position="48"/>
        <end position="67"/>
    </location>
</feature>
<feature type="region of interest" description="Disordered" evidence="1">
    <location>
        <begin position="45"/>
        <end position="67"/>
    </location>
</feature>
<gene>
    <name evidence="2" type="ORF">DAPPUDRAFT_241144</name>
</gene>
<organism evidence="2 3">
    <name type="scientific">Daphnia pulex</name>
    <name type="common">Water flea</name>
    <dbReference type="NCBI Taxonomy" id="6669"/>
    <lineage>
        <taxon>Eukaryota</taxon>
        <taxon>Metazoa</taxon>
        <taxon>Ecdysozoa</taxon>
        <taxon>Arthropoda</taxon>
        <taxon>Crustacea</taxon>
        <taxon>Branchiopoda</taxon>
        <taxon>Diplostraca</taxon>
        <taxon>Cladocera</taxon>
        <taxon>Anomopoda</taxon>
        <taxon>Daphniidae</taxon>
        <taxon>Daphnia</taxon>
    </lineage>
</organism>
<accession>E9GDI6</accession>